<comment type="caution">
    <text evidence="5">The sequence shown here is derived from an EMBL/GenBank/DDBJ whole genome shotgun (WGS) entry which is preliminary data.</text>
</comment>
<dbReference type="Pfam" id="PF13416">
    <property type="entry name" value="SBP_bac_8"/>
    <property type="match status" value="1"/>
</dbReference>
<dbReference type="PANTHER" id="PTHR43649">
    <property type="entry name" value="ARABINOSE-BINDING PROTEIN-RELATED"/>
    <property type="match status" value="1"/>
</dbReference>
<evidence type="ECO:0000256" key="2">
    <source>
        <dbReference type="ARBA" id="ARBA00008520"/>
    </source>
</evidence>
<keyword evidence="6" id="KW-1185">Reference proteome</keyword>
<sequence length="466" mass="50784">MTRLAGKMEADMTAAHRSSDVAEERPIKINVWLTDPARWATNEADIAVIAADEFNAAHPEYQVEINSYDFRTMPAEVARAAERGEAPDIAEYHFTATRGAMDTLGNDGNPLFTPVERAIAGRTEILGEPVILDDMVPAARDYFRYAGELTAIPRTASGIVLYANMDLLAKAGVTEPPRTWREVTAACQALAKLPNGPTHGIAWPNFYWVFLQAVAQQGGLIADHDNGRSGRAEKVDLATTEMMNYVRWWQGLHRDGHYLYTGELLDFPGGYAAFEEQRIGLFLSSSVDASHLLDRGDRHGFTVAVGPLPHNDEVPLAGVMMGGFALWLAAGLSPAKQDGALAFMQYLNRPSNAAEWAKRHYRIPVTRAAVDILRKGLYRDNPRLRVAGEQLEAGDGSPAALGPLLGGQAGIMGEITSAMHDVLTSGAEPHARFVEATRRAQQILDAYNADCDGPPRRTPEDLAVSL</sequence>
<comment type="similarity">
    <text evidence="2">Belongs to the bacterial solute-binding protein 1 family.</text>
</comment>
<proteinExistence type="inferred from homology"/>
<keyword evidence="4" id="KW-0732">Signal</keyword>
<evidence type="ECO:0000313" key="6">
    <source>
        <dbReference type="Proteomes" id="UP000306145"/>
    </source>
</evidence>
<dbReference type="AlphaFoldDB" id="A0A5C4QQR8"/>
<gene>
    <name evidence="5" type="ORF">FHG89_16235</name>
</gene>
<evidence type="ECO:0000256" key="1">
    <source>
        <dbReference type="ARBA" id="ARBA00004196"/>
    </source>
</evidence>
<accession>A0A5C4QQR8</accession>
<protein>
    <submittedName>
        <fullName evidence="5">Extracellular solute-binding protein</fullName>
    </submittedName>
</protein>
<comment type="subcellular location">
    <subcellularLocation>
        <location evidence="1">Cell envelope</location>
    </subcellularLocation>
</comment>
<dbReference type="PANTHER" id="PTHR43649:SF31">
    <property type="entry name" value="SN-GLYCEROL-3-PHOSPHATE-BINDING PERIPLASMIC PROTEIN UGPB"/>
    <property type="match status" value="1"/>
</dbReference>
<keyword evidence="3" id="KW-0813">Transport</keyword>
<organism evidence="5 6">
    <name type="scientific">Micromonospora orduensis</name>
    <dbReference type="NCBI Taxonomy" id="1420891"/>
    <lineage>
        <taxon>Bacteria</taxon>
        <taxon>Bacillati</taxon>
        <taxon>Actinomycetota</taxon>
        <taxon>Actinomycetes</taxon>
        <taxon>Micromonosporales</taxon>
        <taxon>Micromonosporaceae</taxon>
        <taxon>Micromonospora</taxon>
    </lineage>
</organism>
<dbReference type="Gene3D" id="3.40.190.10">
    <property type="entry name" value="Periplasmic binding protein-like II"/>
    <property type="match status" value="2"/>
</dbReference>
<reference evidence="5 6" key="1">
    <citation type="submission" date="2019-06" db="EMBL/GenBank/DDBJ databases">
        <title>Micromonospora ordensis sp. nov., isolated from deep marine sediment.</title>
        <authorList>
            <person name="Veyisoglu A."/>
            <person name="Carro L."/>
            <person name="Klenk H.-P."/>
            <person name="Sahin N."/>
        </authorList>
    </citation>
    <scope>NUCLEOTIDE SEQUENCE [LARGE SCALE GENOMIC DNA]</scope>
    <source>
        <strain evidence="5 6">S2509</strain>
    </source>
</reference>
<evidence type="ECO:0000313" key="5">
    <source>
        <dbReference type="EMBL" id="TNH27993.1"/>
    </source>
</evidence>
<name>A0A5C4QQR8_9ACTN</name>
<dbReference type="OrthoDB" id="9780991at2"/>
<dbReference type="InterPro" id="IPR006059">
    <property type="entry name" value="SBP"/>
</dbReference>
<dbReference type="InterPro" id="IPR050490">
    <property type="entry name" value="Bact_solute-bd_prot1"/>
</dbReference>
<evidence type="ECO:0000256" key="4">
    <source>
        <dbReference type="ARBA" id="ARBA00022729"/>
    </source>
</evidence>
<dbReference type="SUPFAM" id="SSF53850">
    <property type="entry name" value="Periplasmic binding protein-like II"/>
    <property type="match status" value="1"/>
</dbReference>
<dbReference type="Proteomes" id="UP000306145">
    <property type="component" value="Unassembled WGS sequence"/>
</dbReference>
<dbReference type="EMBL" id="VDFY01000162">
    <property type="protein sequence ID" value="TNH27993.1"/>
    <property type="molecule type" value="Genomic_DNA"/>
</dbReference>
<dbReference type="GO" id="GO:0030313">
    <property type="term" value="C:cell envelope"/>
    <property type="evidence" value="ECO:0007669"/>
    <property type="project" value="UniProtKB-SubCell"/>
</dbReference>
<evidence type="ECO:0000256" key="3">
    <source>
        <dbReference type="ARBA" id="ARBA00022448"/>
    </source>
</evidence>